<name>A0AAE0NGR7_9PEZI</name>
<accession>A0AAE0NGR7</accession>
<feature type="region of interest" description="Disordered" evidence="1">
    <location>
        <begin position="113"/>
        <end position="183"/>
    </location>
</feature>
<evidence type="ECO:0000256" key="2">
    <source>
        <dbReference type="SAM" id="Phobius"/>
    </source>
</evidence>
<organism evidence="3 4">
    <name type="scientific">Podospora didyma</name>
    <dbReference type="NCBI Taxonomy" id="330526"/>
    <lineage>
        <taxon>Eukaryota</taxon>
        <taxon>Fungi</taxon>
        <taxon>Dikarya</taxon>
        <taxon>Ascomycota</taxon>
        <taxon>Pezizomycotina</taxon>
        <taxon>Sordariomycetes</taxon>
        <taxon>Sordariomycetidae</taxon>
        <taxon>Sordariales</taxon>
        <taxon>Podosporaceae</taxon>
        <taxon>Podospora</taxon>
    </lineage>
</organism>
<dbReference type="EMBL" id="JAULSW010000005">
    <property type="protein sequence ID" value="KAK3381131.1"/>
    <property type="molecule type" value="Genomic_DNA"/>
</dbReference>
<keyword evidence="2" id="KW-1133">Transmembrane helix</keyword>
<keyword evidence="4" id="KW-1185">Reference proteome</keyword>
<proteinExistence type="predicted"/>
<dbReference type="AlphaFoldDB" id="A0AAE0NGR7"/>
<reference evidence="3" key="1">
    <citation type="journal article" date="2023" name="Mol. Phylogenet. Evol.">
        <title>Genome-scale phylogeny and comparative genomics of the fungal order Sordariales.</title>
        <authorList>
            <person name="Hensen N."/>
            <person name="Bonometti L."/>
            <person name="Westerberg I."/>
            <person name="Brannstrom I.O."/>
            <person name="Guillou S."/>
            <person name="Cros-Aarteil S."/>
            <person name="Calhoun S."/>
            <person name="Haridas S."/>
            <person name="Kuo A."/>
            <person name="Mondo S."/>
            <person name="Pangilinan J."/>
            <person name="Riley R."/>
            <person name="LaButti K."/>
            <person name="Andreopoulos B."/>
            <person name="Lipzen A."/>
            <person name="Chen C."/>
            <person name="Yan M."/>
            <person name="Daum C."/>
            <person name="Ng V."/>
            <person name="Clum A."/>
            <person name="Steindorff A."/>
            <person name="Ohm R.A."/>
            <person name="Martin F."/>
            <person name="Silar P."/>
            <person name="Natvig D.O."/>
            <person name="Lalanne C."/>
            <person name="Gautier V."/>
            <person name="Ament-Velasquez S.L."/>
            <person name="Kruys A."/>
            <person name="Hutchinson M.I."/>
            <person name="Powell A.J."/>
            <person name="Barry K."/>
            <person name="Miller A.N."/>
            <person name="Grigoriev I.V."/>
            <person name="Debuchy R."/>
            <person name="Gladieux P."/>
            <person name="Hiltunen Thoren M."/>
            <person name="Johannesson H."/>
        </authorList>
    </citation>
    <scope>NUCLEOTIDE SEQUENCE</scope>
    <source>
        <strain evidence="3">CBS 232.78</strain>
    </source>
</reference>
<feature type="compositionally biased region" description="Basic residues" evidence="1">
    <location>
        <begin position="169"/>
        <end position="183"/>
    </location>
</feature>
<sequence>MAPFPRLPSLFKLEPTRTLLARAEIFHRQAAPTATIVIQPGDTTTTTTTNNDPTSAQTLSGGAIAGIVIGSIAGLLLLIWIIRSCTNLGAPPVKSDHVASGAWYDGVRDEYPARHRSHSRSRSRSHSHAPSHHHHHRRSSTEVREVRPVAVVRSHSPRAPAYVYEGDRRHSRRERRSRSRSRY</sequence>
<keyword evidence="2" id="KW-0472">Membrane</keyword>
<keyword evidence="2" id="KW-0812">Transmembrane</keyword>
<comment type="caution">
    <text evidence="3">The sequence shown here is derived from an EMBL/GenBank/DDBJ whole genome shotgun (WGS) entry which is preliminary data.</text>
</comment>
<feature type="transmembrane region" description="Helical" evidence="2">
    <location>
        <begin position="59"/>
        <end position="82"/>
    </location>
</feature>
<evidence type="ECO:0000313" key="3">
    <source>
        <dbReference type="EMBL" id="KAK3381131.1"/>
    </source>
</evidence>
<reference evidence="3" key="2">
    <citation type="submission" date="2023-06" db="EMBL/GenBank/DDBJ databases">
        <authorList>
            <consortium name="Lawrence Berkeley National Laboratory"/>
            <person name="Haridas S."/>
            <person name="Hensen N."/>
            <person name="Bonometti L."/>
            <person name="Westerberg I."/>
            <person name="Brannstrom I.O."/>
            <person name="Guillou S."/>
            <person name="Cros-Aarteil S."/>
            <person name="Calhoun S."/>
            <person name="Kuo A."/>
            <person name="Mondo S."/>
            <person name="Pangilinan J."/>
            <person name="Riley R."/>
            <person name="LaButti K."/>
            <person name="Andreopoulos B."/>
            <person name="Lipzen A."/>
            <person name="Chen C."/>
            <person name="Yanf M."/>
            <person name="Daum C."/>
            <person name="Ng V."/>
            <person name="Clum A."/>
            <person name="Steindorff A."/>
            <person name="Ohm R."/>
            <person name="Martin F."/>
            <person name="Silar P."/>
            <person name="Natvig D."/>
            <person name="Lalanne C."/>
            <person name="Gautier V."/>
            <person name="Ament-velasquez S.L."/>
            <person name="Kruys A."/>
            <person name="Hutchinson M.I."/>
            <person name="Powell A.J."/>
            <person name="Barry K."/>
            <person name="Miller A.N."/>
            <person name="Grigoriev I.V."/>
            <person name="Debuchy R."/>
            <person name="Gladieux P."/>
            <person name="Thoren M.H."/>
            <person name="Johannesson H."/>
        </authorList>
    </citation>
    <scope>NUCLEOTIDE SEQUENCE</scope>
    <source>
        <strain evidence="3">CBS 232.78</strain>
    </source>
</reference>
<evidence type="ECO:0000313" key="4">
    <source>
        <dbReference type="Proteomes" id="UP001285441"/>
    </source>
</evidence>
<feature type="compositionally biased region" description="Basic residues" evidence="1">
    <location>
        <begin position="114"/>
        <end position="138"/>
    </location>
</feature>
<gene>
    <name evidence="3" type="ORF">B0H63DRAFT_474971</name>
</gene>
<evidence type="ECO:0000256" key="1">
    <source>
        <dbReference type="SAM" id="MobiDB-lite"/>
    </source>
</evidence>
<dbReference type="Proteomes" id="UP001285441">
    <property type="component" value="Unassembled WGS sequence"/>
</dbReference>
<protein>
    <submittedName>
        <fullName evidence="3">Uncharacterized protein</fullName>
    </submittedName>
</protein>